<keyword evidence="3" id="KW-1185">Reference proteome</keyword>
<dbReference type="EMBL" id="JAAVTX010000001">
    <property type="protein sequence ID" value="NKE43174.1"/>
    <property type="molecule type" value="Genomic_DNA"/>
</dbReference>
<dbReference type="Pfam" id="PF04909">
    <property type="entry name" value="Amidohydro_2"/>
    <property type="match status" value="1"/>
</dbReference>
<dbReference type="InterPro" id="IPR052358">
    <property type="entry name" value="Aro_Compnd_Degr_Hydrolases"/>
</dbReference>
<dbReference type="RefSeq" id="WP_168045985.1">
    <property type="nucleotide sequence ID" value="NZ_JAATJR010000001.1"/>
</dbReference>
<dbReference type="PANTHER" id="PTHR35563:SF2">
    <property type="entry name" value="BARREL METAL-DEPENDENT HYDROLASE, PUTATIVE (AFU_ORTHOLOGUE AFUA_1G16240)-RELATED"/>
    <property type="match status" value="1"/>
</dbReference>
<sequence length="295" mass="32488">MAKPPRIAGPVALPRRPRIAPPPGAVDAHAHLFGPEARFPYAEGRGYTPPDAPVEAYLALLDRLGLARGLLVQGNAHGFDNAVLLDALERAPDRLRAIAITDTRIAPETLRDWHRLGMRGLRFHEHMAPPGYVRGVGLEALPHFRGVMRDLGWVVQVFCDHRRLPAIAADLAAIAEEMPVVIDHMLAVPAAQGIADPGFQALLRLVGEGLAHVKLSGAYRLSDRFPDYPDARPFHDALLAANPERLLWGTDWPHTSIPAAIMPDDGALLDLFQDWTPRAEDRARILVETPSRLFW</sequence>
<comment type="caution">
    <text evidence="2">The sequence shown here is derived from an EMBL/GenBank/DDBJ whole genome shotgun (WGS) entry which is preliminary data.</text>
</comment>
<evidence type="ECO:0000313" key="2">
    <source>
        <dbReference type="EMBL" id="NKE43174.1"/>
    </source>
</evidence>
<evidence type="ECO:0000313" key="3">
    <source>
        <dbReference type="Proteomes" id="UP000765160"/>
    </source>
</evidence>
<dbReference type="Proteomes" id="UP000765160">
    <property type="component" value="Unassembled WGS sequence"/>
</dbReference>
<dbReference type="SUPFAM" id="SSF51556">
    <property type="entry name" value="Metallo-dependent hydrolases"/>
    <property type="match status" value="1"/>
</dbReference>
<name>A0ABX1EVT3_9PROT</name>
<evidence type="ECO:0000259" key="1">
    <source>
        <dbReference type="Pfam" id="PF04909"/>
    </source>
</evidence>
<dbReference type="Gene3D" id="3.20.20.140">
    <property type="entry name" value="Metal-dependent hydrolases"/>
    <property type="match status" value="1"/>
</dbReference>
<gene>
    <name evidence="2" type="ORF">HB662_00180</name>
</gene>
<feature type="domain" description="Amidohydrolase-related" evidence="1">
    <location>
        <begin position="26"/>
        <end position="294"/>
    </location>
</feature>
<reference evidence="2 3" key="1">
    <citation type="submission" date="2020-03" db="EMBL/GenBank/DDBJ databases">
        <title>Roseomonas selenitidurans sp. nov. isolated from soil.</title>
        <authorList>
            <person name="Liu H."/>
        </authorList>
    </citation>
    <scope>NUCLEOTIDE SEQUENCE [LARGE SCALE GENOMIC DNA]</scope>
    <source>
        <strain evidence="2 3">JCM 15073</strain>
    </source>
</reference>
<organism evidence="2 3">
    <name type="scientific">Falsiroseomonas frigidaquae</name>
    <dbReference type="NCBI Taxonomy" id="487318"/>
    <lineage>
        <taxon>Bacteria</taxon>
        <taxon>Pseudomonadati</taxon>
        <taxon>Pseudomonadota</taxon>
        <taxon>Alphaproteobacteria</taxon>
        <taxon>Acetobacterales</taxon>
        <taxon>Roseomonadaceae</taxon>
        <taxon>Falsiroseomonas</taxon>
    </lineage>
</organism>
<dbReference type="InterPro" id="IPR006680">
    <property type="entry name" value="Amidohydro-rel"/>
</dbReference>
<accession>A0ABX1EVT3</accession>
<protein>
    <submittedName>
        <fullName evidence="2">Amidohydrolase family protein</fullName>
    </submittedName>
</protein>
<proteinExistence type="predicted"/>
<dbReference type="PANTHER" id="PTHR35563">
    <property type="entry name" value="BARREL METAL-DEPENDENT HYDROLASE, PUTATIVE (AFU_ORTHOLOGUE AFUA_1G16240)-RELATED"/>
    <property type="match status" value="1"/>
</dbReference>
<dbReference type="InterPro" id="IPR032466">
    <property type="entry name" value="Metal_Hydrolase"/>
</dbReference>